<dbReference type="SUPFAM" id="SSF55298">
    <property type="entry name" value="YjgF-like"/>
    <property type="match status" value="1"/>
</dbReference>
<sequence length="130" mass="14525">MGRKAYTGQSMTSSGPYSHGIDAGEFIYFSGQTGYNGADYDGEKYDIHTQTTKSFHYLKDALSQANVTLDDVVKVNVYLTGMKYFEEMNAVYQTMFNEPFPARTCVAVYELPLGADVEIECIVKKPQSVE</sequence>
<dbReference type="PANTHER" id="PTHR11803">
    <property type="entry name" value="2-IMINOBUTANOATE/2-IMINOPROPANOATE DEAMINASE RIDA"/>
    <property type="match status" value="1"/>
</dbReference>
<dbReference type="Pfam" id="PF01042">
    <property type="entry name" value="Ribonuc_L-PSP"/>
    <property type="match status" value="1"/>
</dbReference>
<evidence type="ECO:0000256" key="1">
    <source>
        <dbReference type="ARBA" id="ARBA00010552"/>
    </source>
</evidence>
<proteinExistence type="inferred from homology"/>
<dbReference type="FunFam" id="3.30.1330.40:FF:000001">
    <property type="entry name" value="L-PSP family endoribonuclease"/>
    <property type="match status" value="1"/>
</dbReference>
<comment type="similarity">
    <text evidence="1">Belongs to the RutC family.</text>
</comment>
<dbReference type="InterPro" id="IPR006175">
    <property type="entry name" value="YjgF/YER057c/UK114"/>
</dbReference>
<dbReference type="InterPro" id="IPR035959">
    <property type="entry name" value="RutC-like_sf"/>
</dbReference>
<gene>
    <name evidence="2" type="ORF">IAA20_01305</name>
</gene>
<dbReference type="AlphaFoldDB" id="A0A9D2F5I6"/>
<dbReference type="Gene3D" id="3.30.1330.40">
    <property type="entry name" value="RutC-like"/>
    <property type="match status" value="1"/>
</dbReference>
<name>A0A9D2F5I6_9ENTE</name>
<dbReference type="CDD" id="cd00448">
    <property type="entry name" value="YjgF_YER057c_UK114_family"/>
    <property type="match status" value="1"/>
</dbReference>
<organism evidence="2 3">
    <name type="scientific">Candidatus Enterococcus avicola</name>
    <dbReference type="NCBI Taxonomy" id="2838561"/>
    <lineage>
        <taxon>Bacteria</taxon>
        <taxon>Bacillati</taxon>
        <taxon>Bacillota</taxon>
        <taxon>Bacilli</taxon>
        <taxon>Lactobacillales</taxon>
        <taxon>Enterococcaceae</taxon>
        <taxon>Enterococcus</taxon>
    </lineage>
</organism>
<accession>A0A9D2F5I6</accession>
<dbReference type="NCBIfam" id="TIGR00004">
    <property type="entry name" value="Rid family detoxifying hydrolase"/>
    <property type="match status" value="1"/>
</dbReference>
<dbReference type="InterPro" id="IPR006056">
    <property type="entry name" value="RidA"/>
</dbReference>
<dbReference type="Proteomes" id="UP000824063">
    <property type="component" value="Unassembled WGS sequence"/>
</dbReference>
<reference evidence="2" key="1">
    <citation type="journal article" date="2021" name="PeerJ">
        <title>Extensive microbial diversity within the chicken gut microbiome revealed by metagenomics and culture.</title>
        <authorList>
            <person name="Gilroy R."/>
            <person name="Ravi A."/>
            <person name="Getino M."/>
            <person name="Pursley I."/>
            <person name="Horton D.L."/>
            <person name="Alikhan N.F."/>
            <person name="Baker D."/>
            <person name="Gharbi K."/>
            <person name="Hall N."/>
            <person name="Watson M."/>
            <person name="Adriaenssens E.M."/>
            <person name="Foster-Nyarko E."/>
            <person name="Jarju S."/>
            <person name="Secka A."/>
            <person name="Antonio M."/>
            <person name="Oren A."/>
            <person name="Chaudhuri R.R."/>
            <person name="La Ragione R."/>
            <person name="Hildebrand F."/>
            <person name="Pallen M.J."/>
        </authorList>
    </citation>
    <scope>NUCLEOTIDE SEQUENCE</scope>
    <source>
        <strain evidence="2">CHK172-16539</strain>
    </source>
</reference>
<dbReference type="GO" id="GO:0005829">
    <property type="term" value="C:cytosol"/>
    <property type="evidence" value="ECO:0007669"/>
    <property type="project" value="TreeGrafter"/>
</dbReference>
<dbReference type="GO" id="GO:0019239">
    <property type="term" value="F:deaminase activity"/>
    <property type="evidence" value="ECO:0007669"/>
    <property type="project" value="TreeGrafter"/>
</dbReference>
<protein>
    <submittedName>
        <fullName evidence="2">RidA family protein</fullName>
    </submittedName>
</protein>
<evidence type="ECO:0000313" key="2">
    <source>
        <dbReference type="EMBL" id="HIZ52569.1"/>
    </source>
</evidence>
<dbReference type="EMBL" id="DXBN01000030">
    <property type="protein sequence ID" value="HIZ52569.1"/>
    <property type="molecule type" value="Genomic_DNA"/>
</dbReference>
<reference evidence="2" key="2">
    <citation type="submission" date="2021-04" db="EMBL/GenBank/DDBJ databases">
        <authorList>
            <person name="Gilroy R."/>
        </authorList>
    </citation>
    <scope>NUCLEOTIDE SEQUENCE</scope>
    <source>
        <strain evidence="2">CHK172-16539</strain>
    </source>
</reference>
<evidence type="ECO:0000313" key="3">
    <source>
        <dbReference type="Proteomes" id="UP000824063"/>
    </source>
</evidence>
<comment type="caution">
    <text evidence="2">The sequence shown here is derived from an EMBL/GenBank/DDBJ whole genome shotgun (WGS) entry which is preliminary data.</text>
</comment>
<dbReference type="PANTHER" id="PTHR11803:SF58">
    <property type="entry name" value="PROTEIN HMF1-RELATED"/>
    <property type="match status" value="1"/>
</dbReference>